<evidence type="ECO:0000313" key="2">
    <source>
        <dbReference type="Proteomes" id="UP000217186"/>
    </source>
</evidence>
<dbReference type="Proteomes" id="UP000217186">
    <property type="component" value="Chromosome"/>
</dbReference>
<dbReference type="AlphaFoldDB" id="A0A249KTM7"/>
<evidence type="ECO:0000313" key="1">
    <source>
        <dbReference type="EMBL" id="ASY20168.1"/>
    </source>
</evidence>
<dbReference type="SUPFAM" id="SSF143744">
    <property type="entry name" value="GlcG-like"/>
    <property type="match status" value="1"/>
</dbReference>
<dbReference type="Pfam" id="PF03928">
    <property type="entry name" value="HbpS-like"/>
    <property type="match status" value="1"/>
</dbReference>
<accession>A0A249KTM7</accession>
<dbReference type="PANTHER" id="PTHR28255">
    <property type="match status" value="1"/>
</dbReference>
<protein>
    <submittedName>
        <fullName evidence="1">Haem-degrading protein</fullName>
    </submittedName>
</protein>
<dbReference type="KEGG" id="pvn:A7sIIA15_04745"/>
<dbReference type="RefSeq" id="WP_095686030.1">
    <property type="nucleotide sequence ID" value="NZ_CP016776.1"/>
</dbReference>
<dbReference type="GO" id="GO:0072380">
    <property type="term" value="C:TRC complex"/>
    <property type="evidence" value="ECO:0007669"/>
    <property type="project" value="TreeGrafter"/>
</dbReference>
<dbReference type="PANTHER" id="PTHR28255:SF1">
    <property type="entry name" value="UPF0303 PROTEIN YBR137W"/>
    <property type="match status" value="1"/>
</dbReference>
<gene>
    <name evidence="1" type="ORF">A7sIIA15_04745</name>
</gene>
<name>A0A249KTM7_9ACTN</name>
<keyword evidence="2" id="KW-1185">Reference proteome</keyword>
<dbReference type="Gene3D" id="3.30.450.150">
    <property type="entry name" value="Haem-degrading domain"/>
    <property type="match status" value="1"/>
</dbReference>
<dbReference type="EMBL" id="CP016776">
    <property type="protein sequence ID" value="ASY20168.1"/>
    <property type="molecule type" value="Genomic_DNA"/>
</dbReference>
<proteinExistence type="predicted"/>
<organism evidence="1 2">
    <name type="scientific">Candidatus Planktophila vernalis</name>
    <dbReference type="NCBI Taxonomy" id="1884907"/>
    <lineage>
        <taxon>Bacteria</taxon>
        <taxon>Bacillati</taxon>
        <taxon>Actinomycetota</taxon>
        <taxon>Actinomycetes</taxon>
        <taxon>Candidatus Nanopelagicales</taxon>
        <taxon>Candidatus Nanopelagicaceae</taxon>
        <taxon>Candidatus Planktophila</taxon>
    </lineage>
</organism>
<dbReference type="OrthoDB" id="9815315at2"/>
<sequence length="164" mass="17467">MDLVETGGYSSAELIAEAQSLVLDSLSLTDAVRIGEATADLAAHKKLPVSIEVRLGSWTVYHISLEGSSDGHDSWISRKWAVVNHSQNSSLLELVKCEELGLSWYEANKLPEDAYAANGGAVPLHVKNQGMTATLIVSGLAGPDDHRLAVAGIRAFKTGEGLQE</sequence>
<dbReference type="GO" id="GO:0006620">
    <property type="term" value="P:post-translational protein targeting to endoplasmic reticulum membrane"/>
    <property type="evidence" value="ECO:0007669"/>
    <property type="project" value="TreeGrafter"/>
</dbReference>
<dbReference type="InterPro" id="IPR010371">
    <property type="entry name" value="YBR137W-like"/>
</dbReference>
<reference evidence="1 2" key="1">
    <citation type="submission" date="2016-07" db="EMBL/GenBank/DDBJ databases">
        <title>High microdiversification within the ubiquitous acI lineage of Actinobacteria.</title>
        <authorList>
            <person name="Neuenschwander S.M."/>
            <person name="Salcher M."/>
            <person name="Ghai R."/>
            <person name="Pernthaler J."/>
        </authorList>
    </citation>
    <scope>NUCLEOTIDE SEQUENCE [LARGE SCALE GENOMIC DNA]</scope>
    <source>
        <strain evidence="1">MMS-IIA-15</strain>
    </source>
</reference>
<dbReference type="InterPro" id="IPR038084">
    <property type="entry name" value="PduO/GlcC-like_sf"/>
</dbReference>
<dbReference type="InterPro" id="IPR005624">
    <property type="entry name" value="PduO/GlcC-like"/>
</dbReference>